<keyword evidence="7" id="KW-0479">Metal-binding</keyword>
<keyword evidence="10" id="KW-0333">Golgi apparatus</keyword>
<keyword evidence="11" id="KW-0472">Membrane</keyword>
<dbReference type="GO" id="GO:0008375">
    <property type="term" value="F:acetylglucosaminyltransferase activity"/>
    <property type="evidence" value="ECO:0007669"/>
    <property type="project" value="InterPro"/>
</dbReference>
<dbReference type="Gene3D" id="3.90.550.10">
    <property type="entry name" value="Spore Coat Polysaccharide Biosynthesis Protein SpsA, Chain A"/>
    <property type="match status" value="1"/>
</dbReference>
<keyword evidence="4" id="KW-0328">Glycosyltransferase</keyword>
<evidence type="ECO:0000256" key="11">
    <source>
        <dbReference type="ARBA" id="ARBA00023136"/>
    </source>
</evidence>
<dbReference type="UniPathway" id="UPA00378"/>
<keyword evidence="5 13" id="KW-0808">Transferase</keyword>
<evidence type="ECO:0000256" key="10">
    <source>
        <dbReference type="ARBA" id="ARBA00023034"/>
    </source>
</evidence>
<comment type="caution">
    <text evidence="13">The sequence shown here is derived from an EMBL/GenBank/DDBJ whole genome shotgun (WGS) entry which is preliminary data.</text>
</comment>
<evidence type="ECO:0000313" key="13">
    <source>
        <dbReference type="EMBL" id="MST71159.1"/>
    </source>
</evidence>
<reference evidence="13 14" key="1">
    <citation type="submission" date="2019-08" db="EMBL/GenBank/DDBJ databases">
        <title>In-depth cultivation of the pig gut microbiome towards novel bacterial diversity and tailored functional studies.</title>
        <authorList>
            <person name="Wylensek D."/>
            <person name="Hitch T.C.A."/>
            <person name="Clavel T."/>
        </authorList>
    </citation>
    <scope>NUCLEOTIDE SEQUENCE [LARGE SCALE GENOMIC DNA]</scope>
    <source>
        <strain evidence="13 14">WCA-MUC-591-APC-4B</strain>
    </source>
</reference>
<keyword evidence="14" id="KW-1185">Reference proteome</keyword>
<evidence type="ECO:0000256" key="9">
    <source>
        <dbReference type="ARBA" id="ARBA00022989"/>
    </source>
</evidence>
<dbReference type="EMBL" id="VUNA01000015">
    <property type="protein sequence ID" value="MST71159.1"/>
    <property type="molecule type" value="Genomic_DNA"/>
</dbReference>
<evidence type="ECO:0000256" key="1">
    <source>
        <dbReference type="ARBA" id="ARBA00001936"/>
    </source>
</evidence>
<comment type="subcellular location">
    <subcellularLocation>
        <location evidence="2">Golgi apparatus membrane</location>
        <topology evidence="2">Single-pass type II membrane protein</topology>
    </subcellularLocation>
</comment>
<dbReference type="RefSeq" id="WP_154554720.1">
    <property type="nucleotide sequence ID" value="NZ_VUNA01000015.1"/>
</dbReference>
<dbReference type="AlphaFoldDB" id="A0A6N7XMI3"/>
<accession>A0A6N7XMI3</accession>
<comment type="pathway">
    <text evidence="3">Protein modification; protein glycosylation.</text>
</comment>
<evidence type="ECO:0000256" key="2">
    <source>
        <dbReference type="ARBA" id="ARBA00004323"/>
    </source>
</evidence>
<keyword evidence="9" id="KW-1133">Transmembrane helix</keyword>
<dbReference type="PANTHER" id="PTHR33604">
    <property type="entry name" value="OSJNBA0004B13.7 PROTEIN"/>
    <property type="match status" value="1"/>
</dbReference>
<evidence type="ECO:0000256" key="5">
    <source>
        <dbReference type="ARBA" id="ARBA00022679"/>
    </source>
</evidence>
<dbReference type="PANTHER" id="PTHR33604:SF3">
    <property type="entry name" value="OSJNBA0004B13.7 PROTEIN"/>
    <property type="match status" value="1"/>
</dbReference>
<evidence type="ECO:0000256" key="4">
    <source>
        <dbReference type="ARBA" id="ARBA00022676"/>
    </source>
</evidence>
<evidence type="ECO:0000256" key="7">
    <source>
        <dbReference type="ARBA" id="ARBA00022723"/>
    </source>
</evidence>
<keyword evidence="12" id="KW-0464">Manganese</keyword>
<gene>
    <name evidence="13" type="ORF">FYJ65_07505</name>
</gene>
<evidence type="ECO:0000256" key="3">
    <source>
        <dbReference type="ARBA" id="ARBA00004922"/>
    </source>
</evidence>
<keyword evidence="6" id="KW-0812">Transmembrane</keyword>
<organism evidence="13 14">
    <name type="scientific">Mogibacterium kristiansenii</name>
    <dbReference type="NCBI Taxonomy" id="2606708"/>
    <lineage>
        <taxon>Bacteria</taxon>
        <taxon>Bacillati</taxon>
        <taxon>Bacillota</taxon>
        <taxon>Clostridia</taxon>
        <taxon>Peptostreptococcales</taxon>
        <taxon>Anaerovoracaceae</taxon>
        <taxon>Mogibacterium</taxon>
    </lineage>
</organism>
<sequence length="382" mass="44743">MNIAIVAVGYNRPDSMEQLLNTVVKADYANDKVDLIVSIDKGEKQNEIVKVAEKVEWLFGNKIIRAFPERQGLRKHIIQCGDLTEKYDAVVVLEDDLNVSEYFYTYVKQTLSFYEEDSKIAGISLYKHQTHPGVYRPFEPVNNGYDVYMQQFAMSWGQCWSKKMWQGFKNWYTKNEQKDLAEGCILPQYISNWNKQSWLKYFMRYIVENDKYFVYPYFSLSTNASDAGEHCRIPNNDFQVSMLQGEVEYRLPTYERAIKYDVFFERVGLEVFDELNGKVVLDLYGNRENFGNADYAISTARHPFKVVKTLQLKYRPIEMNCVVPVEGNGIYIYDLHSVKRKPSGTEDIITRYDVRAIHWKKMLHLGIVGLVDAIMDRVKRRL</sequence>
<dbReference type="Proteomes" id="UP000469424">
    <property type="component" value="Unassembled WGS sequence"/>
</dbReference>
<dbReference type="GO" id="GO:0046872">
    <property type="term" value="F:metal ion binding"/>
    <property type="evidence" value="ECO:0007669"/>
    <property type="project" value="UniProtKB-KW"/>
</dbReference>
<dbReference type="InterPro" id="IPR004139">
    <property type="entry name" value="Glyco_trans_13"/>
</dbReference>
<evidence type="ECO:0000256" key="12">
    <source>
        <dbReference type="ARBA" id="ARBA00023211"/>
    </source>
</evidence>
<dbReference type="SUPFAM" id="SSF53448">
    <property type="entry name" value="Nucleotide-diphospho-sugar transferases"/>
    <property type="match status" value="1"/>
</dbReference>
<evidence type="ECO:0000256" key="8">
    <source>
        <dbReference type="ARBA" id="ARBA00022968"/>
    </source>
</evidence>
<evidence type="ECO:0000256" key="6">
    <source>
        <dbReference type="ARBA" id="ARBA00022692"/>
    </source>
</evidence>
<name>A0A6N7XMI3_9FIRM</name>
<comment type="cofactor">
    <cofactor evidence="1">
        <name>Mn(2+)</name>
        <dbReference type="ChEBI" id="CHEBI:29035"/>
    </cofactor>
</comment>
<dbReference type="Pfam" id="PF03071">
    <property type="entry name" value="GNT-I"/>
    <property type="match status" value="1"/>
</dbReference>
<dbReference type="InterPro" id="IPR029044">
    <property type="entry name" value="Nucleotide-diphossugar_trans"/>
</dbReference>
<protein>
    <submittedName>
        <fullName evidence="13">Glycosyltransferase family 2 protein</fullName>
    </submittedName>
</protein>
<keyword evidence="8" id="KW-0735">Signal-anchor</keyword>
<evidence type="ECO:0000313" key="14">
    <source>
        <dbReference type="Proteomes" id="UP000469424"/>
    </source>
</evidence>
<proteinExistence type="predicted"/>